<protein>
    <recommendedName>
        <fullName evidence="7">Sodium/potassium-transporting ATPase subunit beta-1-interacting protein</fullName>
        <shortName evidence="7">Na(+)/K(+)-transporting ATPase subunit beta-1-interacting protein</shortName>
    </recommendedName>
</protein>
<evidence type="ECO:0000256" key="7">
    <source>
        <dbReference type="RuleBase" id="RU368041"/>
    </source>
</evidence>
<dbReference type="GeneID" id="106807053"/>
<dbReference type="InterPro" id="IPR008516">
    <property type="entry name" value="Na/K-Atpase_Interacting"/>
</dbReference>
<evidence type="ECO:0000256" key="3">
    <source>
        <dbReference type="ARBA" id="ARBA00022475"/>
    </source>
</evidence>
<evidence type="ECO:0000256" key="6">
    <source>
        <dbReference type="ARBA" id="ARBA00023136"/>
    </source>
</evidence>
<evidence type="ECO:0000313" key="9">
    <source>
        <dbReference type="RefSeq" id="XP_014664766.1"/>
    </source>
</evidence>
<keyword evidence="8" id="KW-1185">Reference proteome</keyword>
<keyword evidence="4 7" id="KW-0812">Transmembrane</keyword>
<organism evidence="8 9">
    <name type="scientific">Priapulus caudatus</name>
    <name type="common">Priapulid worm</name>
    <dbReference type="NCBI Taxonomy" id="37621"/>
    <lineage>
        <taxon>Eukaryota</taxon>
        <taxon>Metazoa</taxon>
        <taxon>Ecdysozoa</taxon>
        <taxon>Scalidophora</taxon>
        <taxon>Priapulida</taxon>
        <taxon>Priapulimorpha</taxon>
        <taxon>Priapulimorphida</taxon>
        <taxon>Priapulidae</taxon>
        <taxon>Priapulus</taxon>
    </lineage>
</organism>
<feature type="transmembrane region" description="Helical" evidence="7">
    <location>
        <begin position="159"/>
        <end position="180"/>
    </location>
</feature>
<evidence type="ECO:0000313" key="8">
    <source>
        <dbReference type="Proteomes" id="UP000695022"/>
    </source>
</evidence>
<evidence type="ECO:0000256" key="2">
    <source>
        <dbReference type="ARBA" id="ARBA00006364"/>
    </source>
</evidence>
<evidence type="ECO:0000256" key="5">
    <source>
        <dbReference type="ARBA" id="ARBA00022989"/>
    </source>
</evidence>
<accession>A0ABM1DXU5</accession>
<comment type="similarity">
    <text evidence="2 7">Belongs to the NKAIN family.</text>
</comment>
<keyword evidence="6 7" id="KW-0472">Membrane</keyword>
<dbReference type="Proteomes" id="UP000695022">
    <property type="component" value="Unplaced"/>
</dbReference>
<keyword evidence="3 7" id="KW-1003">Cell membrane</keyword>
<dbReference type="RefSeq" id="XP_014664766.1">
    <property type="nucleotide sequence ID" value="XM_014809280.1"/>
</dbReference>
<name>A0ABM1DXU5_PRICU</name>
<feature type="transmembrane region" description="Helical" evidence="7">
    <location>
        <begin position="20"/>
        <end position="38"/>
    </location>
</feature>
<keyword evidence="5 7" id="KW-1133">Transmembrane helix</keyword>
<gene>
    <name evidence="9" type="primary">LOC106807053</name>
</gene>
<reference evidence="9" key="1">
    <citation type="submission" date="2025-08" db="UniProtKB">
        <authorList>
            <consortium name="RefSeq"/>
        </authorList>
    </citation>
    <scope>IDENTIFICATION</scope>
</reference>
<sequence length="215" mass="23878">MNLATSNKMAGKTCCSGRRILIGICVVQLVATLERQVFDFLGYMWMPIVANFFQIMLVIFGLFGTFQYRPKYLVTYVVWSVLYIGWNVLVICLYLEVGNLSIANNSAILNLGTSSRSWWYDNGIACDSGNGTAMQAHVATTSSVSGCLLGYEYVETLHAALQILFSVLGFIFGCYVIHVFNEEDDSFAFVGGFDPLSAYSPPTKTSHMQLQPITY</sequence>
<proteinExistence type="inferred from homology"/>
<dbReference type="PANTHER" id="PTHR13084:SF6">
    <property type="entry name" value="SODIUM_POTASSIUM-TRANSPORTING ATPASE SUBUNIT BETA-1-INTERACTING PROTEIN"/>
    <property type="match status" value="1"/>
</dbReference>
<feature type="transmembrane region" description="Helical" evidence="7">
    <location>
        <begin position="73"/>
        <end position="97"/>
    </location>
</feature>
<dbReference type="PANTHER" id="PTHR13084">
    <property type="entry name" value="T-CELL LYMPHOMA BREAKPOINT-ASSOCIATED TARGET 1-RELATED"/>
    <property type="match status" value="1"/>
</dbReference>
<feature type="transmembrane region" description="Helical" evidence="7">
    <location>
        <begin position="44"/>
        <end position="66"/>
    </location>
</feature>
<evidence type="ECO:0000256" key="4">
    <source>
        <dbReference type="ARBA" id="ARBA00022692"/>
    </source>
</evidence>
<dbReference type="Pfam" id="PF05640">
    <property type="entry name" value="NKAIN"/>
    <property type="match status" value="1"/>
</dbReference>
<comment type="subcellular location">
    <subcellularLocation>
        <location evidence="1 7">Cell membrane</location>
        <topology evidence="1 7">Multi-pass membrane protein</topology>
    </subcellularLocation>
</comment>
<evidence type="ECO:0000256" key="1">
    <source>
        <dbReference type="ARBA" id="ARBA00004651"/>
    </source>
</evidence>